<dbReference type="Pfam" id="PF05037">
    <property type="entry name" value="DUF669"/>
    <property type="match status" value="1"/>
</dbReference>
<feature type="compositionally biased region" description="Low complexity" evidence="1">
    <location>
        <begin position="145"/>
        <end position="177"/>
    </location>
</feature>
<comment type="caution">
    <text evidence="2">The sequence shown here is derived from an EMBL/GenBank/DDBJ whole genome shotgun (WGS) entry which is preliminary data.</text>
</comment>
<organism evidence="2 3">
    <name type="scientific">Brucella pituitosa</name>
    <dbReference type="NCBI Taxonomy" id="571256"/>
    <lineage>
        <taxon>Bacteria</taxon>
        <taxon>Pseudomonadati</taxon>
        <taxon>Pseudomonadota</taxon>
        <taxon>Alphaproteobacteria</taxon>
        <taxon>Hyphomicrobiales</taxon>
        <taxon>Brucellaceae</taxon>
        <taxon>Brucella/Ochrobactrum group</taxon>
        <taxon>Brucella</taxon>
    </lineage>
</organism>
<dbReference type="Proteomes" id="UP000718278">
    <property type="component" value="Unassembled WGS sequence"/>
</dbReference>
<gene>
    <name evidence="2" type="ORF">IPV26_12295</name>
</gene>
<accession>A0ABS3K0M3</accession>
<proteinExistence type="predicted"/>
<name>A0ABS3K0M3_9HYPH</name>
<keyword evidence="3" id="KW-1185">Reference proteome</keyword>
<feature type="region of interest" description="Disordered" evidence="1">
    <location>
        <begin position="137"/>
        <end position="185"/>
    </location>
</feature>
<evidence type="ECO:0000313" key="2">
    <source>
        <dbReference type="EMBL" id="MBO1040444.1"/>
    </source>
</evidence>
<evidence type="ECO:0000313" key="3">
    <source>
        <dbReference type="Proteomes" id="UP000718278"/>
    </source>
</evidence>
<dbReference type="RefSeq" id="WP_207488903.1">
    <property type="nucleotide sequence ID" value="NZ_JADIJS010000002.1"/>
</dbReference>
<dbReference type="EMBL" id="JADIJS010000002">
    <property type="protein sequence ID" value="MBO1040444.1"/>
    <property type="molecule type" value="Genomic_DNA"/>
</dbReference>
<protein>
    <submittedName>
        <fullName evidence="2">DUF669 domain-containing protein</fullName>
    </submittedName>
</protein>
<dbReference type="InterPro" id="IPR007731">
    <property type="entry name" value="DUF669"/>
</dbReference>
<sequence>MAQLGTKFDATSVDTAPQDFSTLPLGVYRLEVTASEVAATKAGTGTILKLTYDVVEPEPHVGRKIFANINIQNANPTAQEIGQRELGSLCRAIGISELEDSEELHFVAFTAKVGLEKPQEGYAQRNKIVRFYYPDENNVPEPSIDAQQPAAAAQRPANDNRPAAANNNKPAQPAKAAGSRPWSKA</sequence>
<reference evidence="2 3" key="1">
    <citation type="submission" date="2020-10" db="EMBL/GenBank/DDBJ databases">
        <title>Genomic characterization of underground lake bacteria from Wind Cave National Park: Insight into the archetypical LuxI/LuxR and identification of LuxR solos.</title>
        <authorList>
            <person name="Wengert P.C."/>
            <person name="Savka M.A."/>
        </authorList>
    </citation>
    <scope>NUCLEOTIDE SEQUENCE [LARGE SCALE GENOMIC DNA]</scope>
    <source>
        <strain evidence="2 3">SD316</strain>
    </source>
</reference>
<evidence type="ECO:0000256" key="1">
    <source>
        <dbReference type="SAM" id="MobiDB-lite"/>
    </source>
</evidence>